<dbReference type="OrthoDB" id="4204268at2"/>
<feature type="compositionally biased region" description="Acidic residues" evidence="1">
    <location>
        <begin position="127"/>
        <end position="136"/>
    </location>
</feature>
<dbReference type="AlphaFoldDB" id="A0A428YV41"/>
<feature type="region of interest" description="Disordered" evidence="1">
    <location>
        <begin position="115"/>
        <end position="136"/>
    </location>
</feature>
<protein>
    <submittedName>
        <fullName evidence="2">Phage terminase small subunit P27 family</fullName>
    </submittedName>
</protein>
<evidence type="ECO:0000313" key="3">
    <source>
        <dbReference type="Proteomes" id="UP000287547"/>
    </source>
</evidence>
<evidence type="ECO:0000313" key="2">
    <source>
        <dbReference type="EMBL" id="RSM73501.1"/>
    </source>
</evidence>
<organism evidence="2 3">
    <name type="scientific">Kibdelosporangium aridum</name>
    <dbReference type="NCBI Taxonomy" id="2030"/>
    <lineage>
        <taxon>Bacteria</taxon>
        <taxon>Bacillati</taxon>
        <taxon>Actinomycetota</taxon>
        <taxon>Actinomycetes</taxon>
        <taxon>Pseudonocardiales</taxon>
        <taxon>Pseudonocardiaceae</taxon>
        <taxon>Kibdelosporangium</taxon>
    </lineage>
</organism>
<accession>A0A428YV41</accession>
<proteinExistence type="predicted"/>
<comment type="caution">
    <text evidence="2">The sequence shown here is derived from an EMBL/GenBank/DDBJ whole genome shotgun (WGS) entry which is preliminary data.</text>
</comment>
<reference evidence="2 3" key="1">
    <citation type="submission" date="2018-05" db="EMBL/GenBank/DDBJ databases">
        <title>Evolution of GPA BGCs.</title>
        <authorList>
            <person name="Waglechner N."/>
            <person name="Wright G.D."/>
        </authorList>
    </citation>
    <scope>NUCLEOTIDE SEQUENCE [LARGE SCALE GENOMIC DNA]</scope>
    <source>
        <strain evidence="2 3">A82846</strain>
    </source>
</reference>
<sequence>MPSAELVEPDWWETFPNVDNPRLQKMVERCRMIASREWQTVVPVLKHTAGLAAVDATALHDYCVVVARIDQCERALATEGLLMAGERGMQKNGHTTIVAQYRTQRNTYLGHFGLTPSARAGMTPPGGDDDDDNPFD</sequence>
<dbReference type="Proteomes" id="UP000287547">
    <property type="component" value="Unassembled WGS sequence"/>
</dbReference>
<dbReference type="Pfam" id="PF05119">
    <property type="entry name" value="Terminase_4"/>
    <property type="match status" value="1"/>
</dbReference>
<name>A0A428YV41_KIBAR</name>
<dbReference type="InterPro" id="IPR006448">
    <property type="entry name" value="Phage_term_ssu_P27"/>
</dbReference>
<gene>
    <name evidence="2" type="ORF">DMH04_41355</name>
</gene>
<dbReference type="EMBL" id="QHKI01000056">
    <property type="protein sequence ID" value="RSM73501.1"/>
    <property type="molecule type" value="Genomic_DNA"/>
</dbReference>
<evidence type="ECO:0000256" key="1">
    <source>
        <dbReference type="SAM" id="MobiDB-lite"/>
    </source>
</evidence>